<accession>A0A422QUI0</accession>
<gene>
    <name evidence="1" type="ORF">A7A09_016245</name>
</gene>
<dbReference type="AlphaFoldDB" id="A0A422QUI0"/>
<keyword evidence="2" id="KW-1185">Reference proteome</keyword>
<organism evidence="1 2">
    <name type="scientific">Paracoccus methylarcula</name>
    <dbReference type="NCBI Taxonomy" id="72022"/>
    <lineage>
        <taxon>Bacteria</taxon>
        <taxon>Pseudomonadati</taxon>
        <taxon>Pseudomonadota</taxon>
        <taxon>Alphaproteobacteria</taxon>
        <taxon>Rhodobacterales</taxon>
        <taxon>Paracoccaceae</taxon>
        <taxon>Paracoccus</taxon>
    </lineage>
</organism>
<comment type="caution">
    <text evidence="1">The sequence shown here is derived from an EMBL/GenBank/DDBJ whole genome shotgun (WGS) entry which is preliminary data.</text>
</comment>
<proteinExistence type="predicted"/>
<evidence type="ECO:0000313" key="2">
    <source>
        <dbReference type="Proteomes" id="UP000238137"/>
    </source>
</evidence>
<reference evidence="1" key="1">
    <citation type="submission" date="2018-05" db="EMBL/GenBank/DDBJ databases">
        <title>Reclassification of Methylarcula marina and Methylarcula terricola as Paracoccus methylarcula sp.nov., comb.nov. and Paracoccus terricola comb.nov.</title>
        <authorList>
            <person name="Shmareva M.N."/>
            <person name="Doronina N.V."/>
            <person name="Vasilenko O.V."/>
            <person name="Tarlachkov S.V."/>
            <person name="Trotsenko Y.A."/>
        </authorList>
    </citation>
    <scope>NUCLEOTIDE SEQUENCE [LARGE SCALE GENOMIC DNA]</scope>
    <source>
        <strain evidence="1">VKM B-2159</strain>
    </source>
</reference>
<name>A0A422QUI0_9RHOB</name>
<dbReference type="Proteomes" id="UP000238137">
    <property type="component" value="Unassembled WGS sequence"/>
</dbReference>
<dbReference type="EMBL" id="PXNQ02000010">
    <property type="protein sequence ID" value="RNF33640.1"/>
    <property type="molecule type" value="Genomic_DNA"/>
</dbReference>
<evidence type="ECO:0000313" key="1">
    <source>
        <dbReference type="EMBL" id="RNF33640.1"/>
    </source>
</evidence>
<sequence>MMTSDEAIKFLLANNTELGTSLNTIMTSERALRVFPSDSLAHQTHRQILDSELEKVNEVATRQGYENVGIDPALGKAACDCEAGEPCCMESGFVADGEDVSRKVLWPSLRHHSGLKIIFW</sequence>
<protein>
    <submittedName>
        <fullName evidence="1">Uncharacterized protein</fullName>
    </submittedName>
</protein>